<keyword evidence="3" id="KW-0963">Cytoplasm</keyword>
<evidence type="ECO:0000256" key="4">
    <source>
        <dbReference type="ARBA" id="ARBA00022574"/>
    </source>
</evidence>
<proteinExistence type="inferred from homology"/>
<dbReference type="PANTHER" id="PTHR12442:SF11">
    <property type="entry name" value="DYNEIN AXONEMAL INTERMEDIATE CHAIN 1"/>
    <property type="match status" value="1"/>
</dbReference>
<comment type="subunit">
    <text evidence="12">Consists of at least two heavy chains and a number of intermediate and light chains. Interacts with BICD2. Interacts with CFAP45 and CFAP52. Interacts with CFAP53.</text>
</comment>
<evidence type="ECO:0000313" key="18">
    <source>
        <dbReference type="RefSeq" id="XP_044943824.1"/>
    </source>
</evidence>
<reference evidence="18" key="1">
    <citation type="submission" date="2025-08" db="UniProtKB">
        <authorList>
            <consortium name="RefSeq"/>
        </authorList>
    </citation>
    <scope>IDENTIFICATION</scope>
    <source>
        <tissue evidence="18">Brain</tissue>
    </source>
</reference>
<dbReference type="GO" id="GO:0005874">
    <property type="term" value="C:microtubule"/>
    <property type="evidence" value="ECO:0007669"/>
    <property type="project" value="UniProtKB-KW"/>
</dbReference>
<dbReference type="GO" id="GO:0045503">
    <property type="term" value="F:dynein light chain binding"/>
    <property type="evidence" value="ECO:0007669"/>
    <property type="project" value="TreeGrafter"/>
</dbReference>
<evidence type="ECO:0000256" key="8">
    <source>
        <dbReference type="ARBA" id="ARBA00023175"/>
    </source>
</evidence>
<dbReference type="Proteomes" id="UP000000715">
    <property type="component" value="Unplaced"/>
</dbReference>
<dbReference type="OrthoDB" id="10261376at2759"/>
<keyword evidence="9" id="KW-0206">Cytoskeleton</keyword>
<dbReference type="SUPFAM" id="SSF50978">
    <property type="entry name" value="WD40 repeat-like"/>
    <property type="match status" value="1"/>
</dbReference>
<dbReference type="InterPro" id="IPR001680">
    <property type="entry name" value="WD40_rpt"/>
</dbReference>
<comment type="subcellular location">
    <subcellularLocation>
        <location evidence="1">Cytoplasm</location>
        <location evidence="1">Cytoskeleton</location>
        <location evidence="1">Cilium axoneme</location>
    </subcellularLocation>
</comment>
<feature type="repeat" description="WD" evidence="15">
    <location>
        <begin position="580"/>
        <end position="613"/>
    </location>
</feature>
<evidence type="ECO:0000256" key="3">
    <source>
        <dbReference type="ARBA" id="ARBA00022490"/>
    </source>
</evidence>
<feature type="region of interest" description="Disordered" evidence="16">
    <location>
        <begin position="1"/>
        <end position="47"/>
    </location>
</feature>
<keyword evidence="6" id="KW-0677">Repeat</keyword>
<keyword evidence="4 15" id="KW-0853">WD repeat</keyword>
<keyword evidence="10" id="KW-0966">Cell projection</keyword>
<name>A0A8U0VAF0_MUSPF</name>
<keyword evidence="8" id="KW-0505">Motor protein</keyword>
<evidence type="ECO:0000256" key="14">
    <source>
        <dbReference type="ARBA" id="ARBA00080372"/>
    </source>
</evidence>
<dbReference type="InterPro" id="IPR050687">
    <property type="entry name" value="Dynein_IC"/>
</dbReference>
<evidence type="ECO:0000256" key="13">
    <source>
        <dbReference type="ARBA" id="ARBA00072661"/>
    </source>
</evidence>
<dbReference type="GeneID" id="101679241"/>
<dbReference type="GO" id="GO:0007368">
    <property type="term" value="P:determination of left/right symmetry"/>
    <property type="evidence" value="ECO:0007669"/>
    <property type="project" value="UniProtKB-ARBA"/>
</dbReference>
<dbReference type="AlphaFoldDB" id="A0A8U0VAF0"/>
<accession>A0A8U0VAF0</accession>
<dbReference type="Gene3D" id="2.130.10.10">
    <property type="entry name" value="YVTN repeat-like/Quinoprotein amine dehydrogenase"/>
    <property type="match status" value="2"/>
</dbReference>
<evidence type="ECO:0000313" key="17">
    <source>
        <dbReference type="Proteomes" id="UP000000715"/>
    </source>
</evidence>
<dbReference type="GO" id="GO:0036157">
    <property type="term" value="C:outer dynein arm"/>
    <property type="evidence" value="ECO:0007669"/>
    <property type="project" value="TreeGrafter"/>
</dbReference>
<organism evidence="17 18">
    <name type="scientific">Mustela putorius furo</name>
    <name type="common">European domestic ferret</name>
    <name type="synonym">Mustela furo</name>
    <dbReference type="NCBI Taxonomy" id="9669"/>
    <lineage>
        <taxon>Eukaryota</taxon>
        <taxon>Metazoa</taxon>
        <taxon>Chordata</taxon>
        <taxon>Craniata</taxon>
        <taxon>Vertebrata</taxon>
        <taxon>Euteleostomi</taxon>
        <taxon>Mammalia</taxon>
        <taxon>Eutheria</taxon>
        <taxon>Laurasiatheria</taxon>
        <taxon>Carnivora</taxon>
        <taxon>Caniformia</taxon>
        <taxon>Musteloidea</taxon>
        <taxon>Mustelidae</taxon>
        <taxon>Mustelinae</taxon>
        <taxon>Mustela</taxon>
    </lineage>
</organism>
<evidence type="ECO:0000256" key="9">
    <source>
        <dbReference type="ARBA" id="ARBA00023212"/>
    </source>
</evidence>
<keyword evidence="7" id="KW-0243">Dynein</keyword>
<evidence type="ECO:0000256" key="5">
    <source>
        <dbReference type="ARBA" id="ARBA00022701"/>
    </source>
</evidence>
<dbReference type="InterPro" id="IPR015943">
    <property type="entry name" value="WD40/YVTN_repeat-like_dom_sf"/>
</dbReference>
<dbReference type="InterPro" id="IPR036322">
    <property type="entry name" value="WD40_repeat_dom_sf"/>
</dbReference>
<gene>
    <name evidence="18" type="primary">DNAI1</name>
</gene>
<evidence type="ECO:0000256" key="10">
    <source>
        <dbReference type="ARBA" id="ARBA00023273"/>
    </source>
</evidence>
<dbReference type="FunFam" id="2.130.10.10:FF:000349">
    <property type="entry name" value="Dynein axonemal intermediate chain 1"/>
    <property type="match status" value="1"/>
</dbReference>
<comment type="function">
    <text evidence="11">Part of the dynein complex of respiratory cilia.</text>
</comment>
<keyword evidence="5" id="KW-0493">Microtubule</keyword>
<protein>
    <recommendedName>
        <fullName evidence="13">Dynein axonemal intermediate chain 1</fullName>
    </recommendedName>
    <alternativeName>
        <fullName evidence="14">Axonemal dynein intermediate chain 1</fullName>
    </alternativeName>
</protein>
<dbReference type="FunFam" id="2.130.10.10:FF:000251">
    <property type="entry name" value="Dynein axonemal intermediate chain 1"/>
    <property type="match status" value="1"/>
</dbReference>
<dbReference type="RefSeq" id="XP_044943824.1">
    <property type="nucleotide sequence ID" value="XM_045087889.1"/>
</dbReference>
<evidence type="ECO:0000256" key="2">
    <source>
        <dbReference type="ARBA" id="ARBA00011059"/>
    </source>
</evidence>
<dbReference type="PROSITE" id="PS50082">
    <property type="entry name" value="WD_REPEATS_2"/>
    <property type="match status" value="1"/>
</dbReference>
<dbReference type="PROSITE" id="PS50294">
    <property type="entry name" value="WD_REPEATS_REGION"/>
    <property type="match status" value="1"/>
</dbReference>
<comment type="similarity">
    <text evidence="2">Belongs to the dynein intermediate chain family.</text>
</comment>
<dbReference type="GO" id="GO:0045504">
    <property type="term" value="F:dynein heavy chain binding"/>
    <property type="evidence" value="ECO:0007669"/>
    <property type="project" value="TreeGrafter"/>
</dbReference>
<evidence type="ECO:0000256" key="11">
    <source>
        <dbReference type="ARBA" id="ARBA00053763"/>
    </source>
</evidence>
<dbReference type="GO" id="GO:0003341">
    <property type="term" value="P:cilium movement"/>
    <property type="evidence" value="ECO:0007669"/>
    <property type="project" value="TreeGrafter"/>
</dbReference>
<dbReference type="Pfam" id="PF00400">
    <property type="entry name" value="WD40"/>
    <property type="match status" value="2"/>
</dbReference>
<feature type="compositionally biased region" description="Acidic residues" evidence="16">
    <location>
        <begin position="137"/>
        <end position="152"/>
    </location>
</feature>
<evidence type="ECO:0000256" key="16">
    <source>
        <dbReference type="SAM" id="MobiDB-lite"/>
    </source>
</evidence>
<evidence type="ECO:0000256" key="15">
    <source>
        <dbReference type="PROSITE-ProRule" id="PRU00221"/>
    </source>
</evidence>
<dbReference type="PANTHER" id="PTHR12442">
    <property type="entry name" value="DYNEIN INTERMEDIATE CHAIN"/>
    <property type="match status" value="1"/>
</dbReference>
<evidence type="ECO:0000256" key="1">
    <source>
        <dbReference type="ARBA" id="ARBA00004430"/>
    </source>
</evidence>
<evidence type="ECO:0000256" key="7">
    <source>
        <dbReference type="ARBA" id="ARBA00023017"/>
    </source>
</evidence>
<evidence type="ECO:0000256" key="12">
    <source>
        <dbReference type="ARBA" id="ARBA00061734"/>
    </source>
</evidence>
<feature type="region of interest" description="Disordered" evidence="16">
    <location>
        <begin position="136"/>
        <end position="181"/>
    </location>
</feature>
<evidence type="ECO:0000256" key="6">
    <source>
        <dbReference type="ARBA" id="ARBA00022737"/>
    </source>
</evidence>
<dbReference type="CTD" id="27019"/>
<keyword evidence="17" id="KW-1185">Reference proteome</keyword>
<dbReference type="SMART" id="SM00320">
    <property type="entry name" value="WD40"/>
    <property type="match status" value="5"/>
</dbReference>
<dbReference type="GO" id="GO:0036158">
    <property type="term" value="P:outer dynein arm assembly"/>
    <property type="evidence" value="ECO:0007669"/>
    <property type="project" value="TreeGrafter"/>
</dbReference>
<sequence length="744" mass="84239">MPQRQPPRRQSISVGRGARKRDEDSGTDVGEGADEWAQSKATVRPPDQLELTDAELKEEFTRILTANNPHAPQNIVRYSFKEGTYKLIGVVNQLAVHFSQVGNLIPKDSDEGRRQHYRDELAAGSQESAKVVISETEILEEEEEPKETEAETELGSQTDVPAAEAAVKATEEELMTPKQPKERKLTNQFNFSERASQTLNNPLRDRECQMEPPPRTNFSATANQWEIYDAYVEELKKQEKTKEKEKAKTPVAKKMGKMTMRKMTSMESQNGKGMQLCVSPEAILFLMPTLLGNLIFKSHGPGLLEHLEVCTWTKPWSDDITKVTQAAKIVERMVNQNTYDDVAQDFKYYEDAADEYRDLEGTLLPLWKFQNDKAKRLAVTALCWNPKYNDLFAVGHGSYDFMKQSRGMLLLYSLKNPSFPEYIFSSESGIMCLDMHVDHPYLVVVGHYDGNVAIYNLKKPQSQPSFRSSAKSGKHTDPVWQVKWQKDDMDNNLNFFSVSSDGRIVSWTLLKSELVHMDVIKLKAEGNTTDGLNGLQLHTVGCGTAFDFHKEIDYMFLVGTEEGKIYKCSKSYSSKFLDTYDAHNMAVDAVSWNPYHAKVFMSCSSDWTVKIWDHTIKTPMFIYDLNSAVGDVAWAPYSSTVFAAVTTDGKTHVFDLSINKYEAICSQPVVAKKKNKITHVQFNPIHPIIIVGDDRGHVICLKLSPNLRKMPKEKKGQEVQKGPAVEITKLDKLLNLVREVKTKT</sequence>